<dbReference type="InterPro" id="IPR015421">
    <property type="entry name" value="PyrdxlP-dep_Trfase_major"/>
</dbReference>
<evidence type="ECO:0000256" key="4">
    <source>
        <dbReference type="RuleBase" id="RU004508"/>
    </source>
</evidence>
<dbReference type="InterPro" id="IPR000653">
    <property type="entry name" value="DegT/StrS_aminotransferase"/>
</dbReference>
<gene>
    <name evidence="5" type="primary">pseC</name>
    <name evidence="5" type="ORF">HY730_01550</name>
</gene>
<evidence type="ECO:0000256" key="3">
    <source>
        <dbReference type="PIRSR" id="PIRSR000390-2"/>
    </source>
</evidence>
<comment type="similarity">
    <text evidence="1 4">Belongs to the DegT/DnrJ/EryC1 family.</text>
</comment>
<dbReference type="CDD" id="cd00616">
    <property type="entry name" value="AHBA_syn"/>
    <property type="match status" value="1"/>
</dbReference>
<evidence type="ECO:0000313" key="5">
    <source>
        <dbReference type="EMBL" id="MBI4595045.1"/>
    </source>
</evidence>
<dbReference type="Pfam" id="PF01041">
    <property type="entry name" value="DegT_DnrJ_EryC1"/>
    <property type="match status" value="1"/>
</dbReference>
<keyword evidence="5" id="KW-0032">Aminotransferase</keyword>
<dbReference type="InterPro" id="IPR020026">
    <property type="entry name" value="PseC"/>
</dbReference>
<dbReference type="EMBL" id="JACQWF010000072">
    <property type="protein sequence ID" value="MBI4595045.1"/>
    <property type="molecule type" value="Genomic_DNA"/>
</dbReference>
<dbReference type="InterPro" id="IPR015422">
    <property type="entry name" value="PyrdxlP-dep_Trfase_small"/>
</dbReference>
<accession>A0A933GKX7</accession>
<dbReference type="InterPro" id="IPR015424">
    <property type="entry name" value="PyrdxlP-dep_Trfase"/>
</dbReference>
<dbReference type="Proteomes" id="UP000772181">
    <property type="component" value="Unassembled WGS sequence"/>
</dbReference>
<keyword evidence="3 4" id="KW-0663">Pyridoxal phosphate</keyword>
<sequence length="407" mass="45952">MNVQNSLETIPYGRQWIEEDDIQAVVEVLRSDWLTQGPKVKEFEEYFAGYVGARYAVAVCNGTAALHCAYLAAGIGPGDEVITTPITFAATANAAFYCGARPYFVDIDPNTYNLDPEKLKRYLRGKRGDTPKAVVPVHMAGLPCEMEKIQAIAQEYNLLVIEDACHALGAQYQARTGSVNSQNGRGNAGDWSRVGSCRHSDMSVFSFHPVKHITCGEGGMITTNSKELYDRLLLYRNHGITHEVQHPLFHDLDSRFYCEMKVLGFNFRMNDIQGALGLSQLKKVDQWVKRRRDIASQYLKAFADLGEVRLPYTNGCTLSAYHLFLLQVKHRSCWLSELQSRGIRCQVHYLPLPLHPFYRQKGYDMDQLPEAGSYYEKCLSIPIFPKMTDEQTRRVMEAIKTIGGSGR</sequence>
<keyword evidence="5" id="KW-0808">Transferase</keyword>
<dbReference type="NCBIfam" id="TIGR03588">
    <property type="entry name" value="PseC"/>
    <property type="match status" value="1"/>
</dbReference>
<evidence type="ECO:0000313" key="6">
    <source>
        <dbReference type="Proteomes" id="UP000772181"/>
    </source>
</evidence>
<dbReference type="PIRSF" id="PIRSF000390">
    <property type="entry name" value="PLP_StrS"/>
    <property type="match status" value="1"/>
</dbReference>
<feature type="modified residue" description="N6-(pyridoxal phosphate)lysine" evidence="3">
    <location>
        <position position="211"/>
    </location>
</feature>
<dbReference type="SUPFAM" id="SSF53383">
    <property type="entry name" value="PLP-dependent transferases"/>
    <property type="match status" value="1"/>
</dbReference>
<comment type="caution">
    <text evidence="5">The sequence shown here is derived from an EMBL/GenBank/DDBJ whole genome shotgun (WGS) entry which is preliminary data.</text>
</comment>
<dbReference type="GO" id="GO:0030170">
    <property type="term" value="F:pyridoxal phosphate binding"/>
    <property type="evidence" value="ECO:0007669"/>
    <property type="project" value="TreeGrafter"/>
</dbReference>
<evidence type="ECO:0000256" key="1">
    <source>
        <dbReference type="ARBA" id="ARBA00037999"/>
    </source>
</evidence>
<proteinExistence type="inferred from homology"/>
<dbReference type="PANTHER" id="PTHR30244">
    <property type="entry name" value="TRANSAMINASE"/>
    <property type="match status" value="1"/>
</dbReference>
<organism evidence="5 6">
    <name type="scientific">Tectimicrobiota bacterium</name>
    <dbReference type="NCBI Taxonomy" id="2528274"/>
    <lineage>
        <taxon>Bacteria</taxon>
        <taxon>Pseudomonadati</taxon>
        <taxon>Nitrospinota/Tectimicrobiota group</taxon>
        <taxon>Candidatus Tectimicrobiota</taxon>
    </lineage>
</organism>
<dbReference type="AlphaFoldDB" id="A0A933GKX7"/>
<dbReference type="Gene3D" id="3.90.1150.10">
    <property type="entry name" value="Aspartate Aminotransferase, domain 1"/>
    <property type="match status" value="1"/>
</dbReference>
<protein>
    <submittedName>
        <fullName evidence="5">UDP-4-amino-4, 6-dideoxy-N-acetyl-beta-L-altrosamine transaminase</fullName>
        <ecNumber evidence="5">2.6.1.92</ecNumber>
    </submittedName>
</protein>
<dbReference type="GO" id="GO:0000271">
    <property type="term" value="P:polysaccharide biosynthetic process"/>
    <property type="evidence" value="ECO:0007669"/>
    <property type="project" value="TreeGrafter"/>
</dbReference>
<dbReference type="GO" id="GO:0008483">
    <property type="term" value="F:transaminase activity"/>
    <property type="evidence" value="ECO:0007669"/>
    <property type="project" value="UniProtKB-KW"/>
</dbReference>
<dbReference type="PANTHER" id="PTHR30244:SF34">
    <property type="entry name" value="DTDP-4-AMINO-4,6-DIDEOXYGALACTOSE TRANSAMINASE"/>
    <property type="match status" value="1"/>
</dbReference>
<feature type="active site" description="Proton acceptor" evidence="2">
    <location>
        <position position="211"/>
    </location>
</feature>
<dbReference type="Gene3D" id="3.40.640.10">
    <property type="entry name" value="Type I PLP-dependent aspartate aminotransferase-like (Major domain)"/>
    <property type="match status" value="1"/>
</dbReference>
<reference evidence="5" key="1">
    <citation type="submission" date="2020-07" db="EMBL/GenBank/DDBJ databases">
        <title>Huge and variable diversity of episymbiotic CPR bacteria and DPANN archaea in groundwater ecosystems.</title>
        <authorList>
            <person name="He C.Y."/>
            <person name="Keren R."/>
            <person name="Whittaker M."/>
            <person name="Farag I.F."/>
            <person name="Doudna J."/>
            <person name="Cate J.H.D."/>
            <person name="Banfield J.F."/>
        </authorList>
    </citation>
    <scope>NUCLEOTIDE SEQUENCE</scope>
    <source>
        <strain evidence="5">NC_groundwater_1482_Ag_S-0.65um_47_24</strain>
    </source>
</reference>
<evidence type="ECO:0000256" key="2">
    <source>
        <dbReference type="PIRSR" id="PIRSR000390-1"/>
    </source>
</evidence>
<dbReference type="EC" id="2.6.1.92" evidence="5"/>
<name>A0A933GKX7_UNCTE</name>